<dbReference type="EMBL" id="MT631461">
    <property type="protein sequence ID" value="QNO51134.1"/>
    <property type="molecule type" value="Genomic_DNA"/>
</dbReference>
<dbReference type="Gene3D" id="1.10.10.10">
    <property type="entry name" value="Winged helix-like DNA-binding domain superfamily/Winged helix DNA-binding domain"/>
    <property type="match status" value="1"/>
</dbReference>
<dbReference type="GO" id="GO:0006355">
    <property type="term" value="P:regulation of DNA-templated transcription"/>
    <property type="evidence" value="ECO:0007669"/>
    <property type="project" value="InterPro"/>
</dbReference>
<dbReference type="PANTHER" id="PTHR36215:SF1">
    <property type="entry name" value="BLL4998 PROTEIN"/>
    <property type="match status" value="1"/>
</dbReference>
<gene>
    <name evidence="1" type="ORF">OLNPMGDC_00025</name>
</gene>
<organism evidence="1">
    <name type="scientific">Candidatus Methanophagaceae archaeon ANME-1 ERB6</name>
    <dbReference type="NCBI Taxonomy" id="2759912"/>
    <lineage>
        <taxon>Archaea</taxon>
        <taxon>Methanobacteriati</taxon>
        <taxon>Methanobacteriota</taxon>
        <taxon>Stenosarchaea group</taxon>
        <taxon>Methanomicrobia</taxon>
        <taxon>Candidatus Methanophagales</taxon>
        <taxon>Candidatus Methanophagaceae</taxon>
    </lineage>
</organism>
<dbReference type="InterPro" id="IPR036388">
    <property type="entry name" value="WH-like_DNA-bd_sf"/>
</dbReference>
<dbReference type="PANTHER" id="PTHR36215">
    <property type="entry name" value="BLL4998 PROTEIN"/>
    <property type="match status" value="1"/>
</dbReference>
<accession>A0A7G9YT00</accession>
<dbReference type="Pfam" id="PF17723">
    <property type="entry name" value="RHH_8"/>
    <property type="match status" value="1"/>
</dbReference>
<dbReference type="AlphaFoldDB" id="A0A7G9YT00"/>
<name>A0A7G9YT00_9EURY</name>
<dbReference type="SUPFAM" id="SSF47598">
    <property type="entry name" value="Ribbon-helix-helix"/>
    <property type="match status" value="1"/>
</dbReference>
<dbReference type="InterPro" id="IPR010985">
    <property type="entry name" value="Ribbon_hlx_hlx"/>
</dbReference>
<evidence type="ECO:0008006" key="2">
    <source>
        <dbReference type="Google" id="ProtNLM"/>
    </source>
</evidence>
<dbReference type="Gene3D" id="1.10.1220.10">
    <property type="entry name" value="Met repressor-like"/>
    <property type="match status" value="1"/>
</dbReference>
<proteinExistence type="predicted"/>
<evidence type="ECO:0000313" key="1">
    <source>
        <dbReference type="EMBL" id="QNO51134.1"/>
    </source>
</evidence>
<dbReference type="InterPro" id="IPR013321">
    <property type="entry name" value="Arc_rbn_hlx_hlx"/>
</dbReference>
<dbReference type="InterPro" id="IPR041088">
    <property type="entry name" value="RHH_8"/>
</dbReference>
<protein>
    <recommendedName>
        <fullName evidence="2">Nickel-responsive regulator</fullName>
    </recommendedName>
</protein>
<dbReference type="CDD" id="cd22231">
    <property type="entry name" value="RHH_NikR_HicB-like"/>
    <property type="match status" value="1"/>
</dbReference>
<sequence>MSVQISSRLPRKFLSEIESLVKEGYYHNDSDFVREAVREKLEGIKEVKLRVVSLEEAKGEIYRYLEQNPDSYPYDIANELRLELSLVHEALIELKKEGKAVEVE</sequence>
<reference evidence="1" key="1">
    <citation type="submission" date="2020-06" db="EMBL/GenBank/DDBJ databases">
        <title>Unique genomic features of the anaerobic methanotrophic archaea.</title>
        <authorList>
            <person name="Chadwick G.L."/>
            <person name="Skennerton C.T."/>
            <person name="Laso-Perez R."/>
            <person name="Leu A.O."/>
            <person name="Speth D.R."/>
            <person name="Yu H."/>
            <person name="Morgan-Lang C."/>
            <person name="Hatzenpichler R."/>
            <person name="Goudeau D."/>
            <person name="Malmstrom R."/>
            <person name="Brazelton W.J."/>
            <person name="Woyke T."/>
            <person name="Hallam S.J."/>
            <person name="Tyson G.W."/>
            <person name="Wegener G."/>
            <person name="Boetius A."/>
            <person name="Orphan V."/>
        </authorList>
    </citation>
    <scope>NUCLEOTIDE SEQUENCE</scope>
</reference>